<keyword evidence="2" id="KW-0472">Membrane</keyword>
<comment type="caution">
    <text evidence="3">The sequence shown here is derived from an EMBL/GenBank/DDBJ whole genome shotgun (WGS) entry which is preliminary data.</text>
</comment>
<gene>
    <name evidence="3" type="ORF">KIPB_008782</name>
</gene>
<feature type="region of interest" description="Disordered" evidence="1">
    <location>
        <begin position="803"/>
        <end position="834"/>
    </location>
</feature>
<feature type="compositionally biased region" description="Basic and acidic residues" evidence="1">
    <location>
        <begin position="661"/>
        <end position="679"/>
    </location>
</feature>
<feature type="non-terminal residue" evidence="3">
    <location>
        <position position="1"/>
    </location>
</feature>
<feature type="compositionally biased region" description="Basic and acidic residues" evidence="1">
    <location>
        <begin position="602"/>
        <end position="619"/>
    </location>
</feature>
<feature type="compositionally biased region" description="Basic and acidic residues" evidence="1">
    <location>
        <begin position="156"/>
        <end position="168"/>
    </location>
</feature>
<name>A0A9K3D266_9EUKA</name>
<reference evidence="3 4" key="1">
    <citation type="journal article" date="2018" name="PLoS ONE">
        <title>The draft genome of Kipferlia bialata reveals reductive genome evolution in fornicate parasites.</title>
        <authorList>
            <person name="Tanifuji G."/>
            <person name="Takabayashi S."/>
            <person name="Kume K."/>
            <person name="Takagi M."/>
            <person name="Nakayama T."/>
            <person name="Kamikawa R."/>
            <person name="Inagaki Y."/>
            <person name="Hashimoto T."/>
        </authorList>
    </citation>
    <scope>NUCLEOTIDE SEQUENCE [LARGE SCALE GENOMIC DNA]</scope>
    <source>
        <strain evidence="3">NY0173</strain>
    </source>
</reference>
<feature type="compositionally biased region" description="Polar residues" evidence="1">
    <location>
        <begin position="630"/>
        <end position="640"/>
    </location>
</feature>
<evidence type="ECO:0000256" key="1">
    <source>
        <dbReference type="SAM" id="MobiDB-lite"/>
    </source>
</evidence>
<feature type="compositionally biased region" description="Basic and acidic residues" evidence="1">
    <location>
        <begin position="528"/>
        <end position="542"/>
    </location>
</feature>
<dbReference type="AlphaFoldDB" id="A0A9K3D266"/>
<feature type="compositionally biased region" description="Pro residues" evidence="1">
    <location>
        <begin position="202"/>
        <end position="214"/>
    </location>
</feature>
<keyword evidence="4" id="KW-1185">Reference proteome</keyword>
<feature type="transmembrane region" description="Helical" evidence="2">
    <location>
        <begin position="20"/>
        <end position="39"/>
    </location>
</feature>
<dbReference type="Proteomes" id="UP000265618">
    <property type="component" value="Unassembled WGS sequence"/>
</dbReference>
<proteinExistence type="predicted"/>
<accession>A0A9K3D266</accession>
<feature type="region of interest" description="Disordered" evidence="1">
    <location>
        <begin position="94"/>
        <end position="215"/>
    </location>
</feature>
<feature type="region of interest" description="Disordered" evidence="1">
    <location>
        <begin position="373"/>
        <end position="416"/>
    </location>
</feature>
<keyword evidence="2" id="KW-1133">Transmembrane helix</keyword>
<feature type="region of interest" description="Disordered" evidence="1">
    <location>
        <begin position="758"/>
        <end position="786"/>
    </location>
</feature>
<feature type="region of interest" description="Disordered" evidence="1">
    <location>
        <begin position="227"/>
        <end position="260"/>
    </location>
</feature>
<evidence type="ECO:0000256" key="2">
    <source>
        <dbReference type="SAM" id="Phobius"/>
    </source>
</evidence>
<dbReference type="EMBL" id="BDIP01002807">
    <property type="protein sequence ID" value="GIQ86855.1"/>
    <property type="molecule type" value="Genomic_DNA"/>
</dbReference>
<evidence type="ECO:0000313" key="4">
    <source>
        <dbReference type="Proteomes" id="UP000265618"/>
    </source>
</evidence>
<sequence>MGSILALFSYHAVLFRRRLYLPLCLIVCPILIPLFFQILTSTNIAVNTKPSPVDVPPLERMPLFTTDGAESASASSDSITIGRRPSASLLRCAFGKRTPERPPEQPTTRFRKRRKILRRDVGHYSLAVSPEPTRPTIPSAALESRGSDTTSPRMDSNLDRETERERNPSLDIEDQMTLGSLEQRHSRPGGARKRPAQDSSIPPMPGFGPYPKRAPPILAVQPRWQCDAVPLSPPPGKPTTSMPGPESPPGSLPPSKSLVPSVLPAPSFTCNGATASSLPTPCARATSPATAPWQYGEDTMRLPAPAAHANAPPPSQSMTPSPASPAVTICNSEASLDPTVGPVSAADSVDLLPAQPVSFGGDTPSAVQPFNPSPIHPLTVPSAPSAPTHHVPTVESASSPVSGAIDSASASGDTSISLPSASGRELLASFDRALRAATVQASNATVAPLPPVKTVSLLVNGHALMGLIHGIIGGMIQGREREGQTVDIVERDKVVGMLEEGGEMVVREEARDIPKVTEGVSMSETEAEAERERDVDGKREGEGDVSAVEDDIPLSPVVEREGERETEEGSEESASLPAPETECVSVSSASVTVEAVGEEGESDSKRVSEAEGESEREYVDPDALSEVDHTCQSPSFSPSPSHIDINLNEDSVDSDGVRVSMETERECVSEGGEGERGGEVESISEGAEGEREEAGESVIRVVDIGAKIAGVEQMVLAVRRGYVEEEGDEEEDSDVAMLPTDSIAPLEPDPLTHTVVYVDSGDDSSGAEREREGETEADAVSEGGGDVEIAASVSSTHIDWGVPYEEGETEAQAERERESGEAQEVDPRLPLIEPFPDSGSKDQLLYRVDTLLGRLSTLSPADQVEYRASFITEYLVHFTTGEPLLPVPTIATLTHTSAQEVEAVFVSSIFCLRGYPG</sequence>
<feature type="region of interest" description="Disordered" evidence="1">
    <location>
        <begin position="508"/>
        <end position="694"/>
    </location>
</feature>
<keyword evidence="2" id="KW-0812">Transmembrane</keyword>
<organism evidence="3 4">
    <name type="scientific">Kipferlia bialata</name>
    <dbReference type="NCBI Taxonomy" id="797122"/>
    <lineage>
        <taxon>Eukaryota</taxon>
        <taxon>Metamonada</taxon>
        <taxon>Carpediemonas-like organisms</taxon>
        <taxon>Kipferlia</taxon>
    </lineage>
</organism>
<evidence type="ECO:0000313" key="3">
    <source>
        <dbReference type="EMBL" id="GIQ86855.1"/>
    </source>
</evidence>
<feature type="compositionally biased region" description="Low complexity" evidence="1">
    <location>
        <begin position="402"/>
        <end position="416"/>
    </location>
</feature>
<protein>
    <submittedName>
        <fullName evidence="3">Uncharacterized protein</fullName>
    </submittedName>
</protein>
<feature type="compositionally biased region" description="Low complexity" evidence="1">
    <location>
        <begin position="580"/>
        <end position="595"/>
    </location>
</feature>